<proteinExistence type="predicted"/>
<gene>
    <name evidence="4" type="ORF">ACFQ5L_03640</name>
</gene>
<name>A0ABW4BXU8_9LACO</name>
<sequence>MELQVGMLVKAQNQQTYRILALVDHQQQVLVQATAVPAQPVLMIAVTAITQIVSADGVVGVAGADVRLNAIALAGCHYAPQIKTTLAQLPIGACVLLQREGNNSHDAKAVSVWTQQHAKLGYLPRSLNDVYAILMDQGHLLYGVVETVSVEHQQVTIILFESVAAQAGVPALRVRQQLAKTTAPSLAAVPSDLLMTPLGHLTVKSNGRPITYQVTALNPWFTPDDSCFVTKRYFITPNWSAVQDQQLVTCAPNGAADVVDAWNNPTDQAVILTNPDSFYVVGISTKTMTGDNDNLPSDRTQAQAIYRVGKVADHQALGFVVSWVSYGDPHAQIALNLALAYPEKAARLPYVARTAHHQQATFNQAELAALLVSGLPNQQLGLELEPSVTPFTIEKLRTTLGDEVYHSLAGYQRYVHLAAGSADGVDQALLQALIHATLYHEIASMRFHLPTLGIVNQPIYPFQLFSDYLNKNDPQATAMLAFYNFEAVEVQEVPVKEISALAIIDQPEHPQRVLAPDEPDWLQIFMNRWQD</sequence>
<dbReference type="InterPro" id="IPR014905">
    <property type="entry name" value="HIRAN"/>
</dbReference>
<keyword evidence="5" id="KW-1185">Reference proteome</keyword>
<evidence type="ECO:0000313" key="5">
    <source>
        <dbReference type="Proteomes" id="UP001597188"/>
    </source>
</evidence>
<dbReference type="SMART" id="SM00910">
    <property type="entry name" value="HIRAN"/>
    <property type="match status" value="1"/>
</dbReference>
<organism evidence="4 5">
    <name type="scientific">Lactiplantibacillus songbeiensis</name>
    <dbReference type="NCBI Taxonomy" id="2559920"/>
    <lineage>
        <taxon>Bacteria</taxon>
        <taxon>Bacillati</taxon>
        <taxon>Bacillota</taxon>
        <taxon>Bacilli</taxon>
        <taxon>Lactobacillales</taxon>
        <taxon>Lactobacillaceae</taxon>
        <taxon>Lactiplantibacillus</taxon>
    </lineage>
</organism>
<evidence type="ECO:0000256" key="2">
    <source>
        <dbReference type="ARBA" id="ARBA00022801"/>
    </source>
</evidence>
<dbReference type="RefSeq" id="WP_137634548.1">
    <property type="nucleotide sequence ID" value="NZ_BJDL01000010.1"/>
</dbReference>
<evidence type="ECO:0000256" key="1">
    <source>
        <dbReference type="ARBA" id="ARBA00022723"/>
    </source>
</evidence>
<comment type="caution">
    <text evidence="4">The sequence shown here is derived from an EMBL/GenBank/DDBJ whole genome shotgun (WGS) entry which is preliminary data.</text>
</comment>
<dbReference type="EMBL" id="JBHTOJ010000008">
    <property type="protein sequence ID" value="MFD1420054.1"/>
    <property type="molecule type" value="Genomic_DNA"/>
</dbReference>
<dbReference type="Gene3D" id="3.30.70.2330">
    <property type="match status" value="1"/>
</dbReference>
<evidence type="ECO:0000259" key="3">
    <source>
        <dbReference type="SMART" id="SM00910"/>
    </source>
</evidence>
<feature type="domain" description="HIRAN" evidence="3">
    <location>
        <begin position="68"/>
        <end position="167"/>
    </location>
</feature>
<dbReference type="Proteomes" id="UP001597188">
    <property type="component" value="Unassembled WGS sequence"/>
</dbReference>
<protein>
    <submittedName>
        <fullName evidence="4">HIRAN domain-containing protein</fullName>
    </submittedName>
</protein>
<accession>A0ABW4BXU8</accession>
<keyword evidence="2" id="KW-0378">Hydrolase</keyword>
<evidence type="ECO:0000313" key="4">
    <source>
        <dbReference type="EMBL" id="MFD1420054.1"/>
    </source>
</evidence>
<keyword evidence="1" id="KW-0479">Metal-binding</keyword>
<dbReference type="Pfam" id="PF08797">
    <property type="entry name" value="HIRAN"/>
    <property type="match status" value="1"/>
</dbReference>
<reference evidence="5" key="1">
    <citation type="journal article" date="2019" name="Int. J. Syst. Evol. Microbiol.">
        <title>The Global Catalogue of Microorganisms (GCM) 10K type strain sequencing project: providing services to taxonomists for standard genome sequencing and annotation.</title>
        <authorList>
            <consortium name="The Broad Institute Genomics Platform"/>
            <consortium name="The Broad Institute Genome Sequencing Center for Infectious Disease"/>
            <person name="Wu L."/>
            <person name="Ma J."/>
        </authorList>
    </citation>
    <scope>NUCLEOTIDE SEQUENCE [LARGE SCALE GENOMIC DNA]</scope>
    <source>
        <strain evidence="5">CCM 8931</strain>
    </source>
</reference>